<name>A0A162NB06_COLIC</name>
<dbReference type="EMBL" id="LFIW01000572">
    <property type="protein sequence ID" value="KZL85746.1"/>
    <property type="molecule type" value="Genomic_DNA"/>
</dbReference>
<evidence type="ECO:0000313" key="2">
    <source>
        <dbReference type="EMBL" id="KZL85746.1"/>
    </source>
</evidence>
<dbReference type="Gene3D" id="3.40.970.10">
    <property type="entry name" value="Ribonuclease H1, N-terminal domain"/>
    <property type="match status" value="1"/>
</dbReference>
<dbReference type="OrthoDB" id="407198at2759"/>
<dbReference type="InterPro" id="IPR011320">
    <property type="entry name" value="RNase_H1_N"/>
</dbReference>
<feature type="region of interest" description="Disordered" evidence="1">
    <location>
        <begin position="1"/>
        <end position="91"/>
    </location>
</feature>
<accession>A0A162NB06</accession>
<proteinExistence type="predicted"/>
<dbReference type="SUPFAM" id="SSF55658">
    <property type="entry name" value="L9 N-domain-like"/>
    <property type="match status" value="1"/>
</dbReference>
<gene>
    <name evidence="2" type="ORF">CI238_10886</name>
</gene>
<reference evidence="2 3" key="1">
    <citation type="submission" date="2015-06" db="EMBL/GenBank/DDBJ databases">
        <title>Survival trade-offs in plant roots during colonization by closely related pathogenic and mutualistic fungi.</title>
        <authorList>
            <person name="Hacquard S."/>
            <person name="Kracher B."/>
            <person name="Hiruma K."/>
            <person name="Weinman A."/>
            <person name="Muench P."/>
            <person name="Garrido Oter R."/>
            <person name="Ver Loren van Themaat E."/>
            <person name="Dallerey J.-F."/>
            <person name="Damm U."/>
            <person name="Henrissat B."/>
            <person name="Lespinet O."/>
            <person name="Thon M."/>
            <person name="Kemen E."/>
            <person name="McHardy A.C."/>
            <person name="Schulze-Lefert P."/>
            <person name="O'Connell R.J."/>
        </authorList>
    </citation>
    <scope>NUCLEOTIDE SEQUENCE [LARGE SCALE GENOMIC DNA]</scope>
    <source>
        <strain evidence="2 3">MAFF 238704</strain>
    </source>
</reference>
<dbReference type="InterPro" id="IPR009027">
    <property type="entry name" value="Ribosomal_bL9/RNase_H1_N"/>
</dbReference>
<protein>
    <submittedName>
        <fullName evidence="2">Ribonuclease hi</fullName>
    </submittedName>
</protein>
<comment type="caution">
    <text evidence="2">The sequence shown here is derived from an EMBL/GenBank/DDBJ whole genome shotgun (WGS) entry which is preliminary data.</text>
</comment>
<evidence type="ECO:0000313" key="3">
    <source>
        <dbReference type="Proteomes" id="UP000076584"/>
    </source>
</evidence>
<keyword evidence="3" id="KW-1185">Reference proteome</keyword>
<dbReference type="Proteomes" id="UP000076584">
    <property type="component" value="Unassembled WGS sequence"/>
</dbReference>
<dbReference type="Pfam" id="PF01693">
    <property type="entry name" value="Cauli_VI"/>
    <property type="match status" value="1"/>
</dbReference>
<dbReference type="AlphaFoldDB" id="A0A162NB06"/>
<sequence length="185" mass="20834">MRHDEERSRRGPPVHHDRDRRLRQNCPRTHTTSAAVAEQNAHQRPAPIGVPTASDTKSRPEPATRRQRHTPAAVHAPTNTISASRDEATGSEAWHGSLQIRDKRSSPADPESLILAEVERLMAEYTRGINPNLPRKSNGKTYYVVWKGIKCGIFTSWLQCMAQTSGFSGARCMSSRRKPRTETFR</sequence>
<evidence type="ECO:0000256" key="1">
    <source>
        <dbReference type="SAM" id="MobiDB-lite"/>
    </source>
</evidence>
<feature type="compositionally biased region" description="Basic and acidic residues" evidence="1">
    <location>
        <begin position="1"/>
        <end position="22"/>
    </location>
</feature>
<organism evidence="2 3">
    <name type="scientific">Colletotrichum incanum</name>
    <name type="common">Soybean anthracnose fungus</name>
    <dbReference type="NCBI Taxonomy" id="1573173"/>
    <lineage>
        <taxon>Eukaryota</taxon>
        <taxon>Fungi</taxon>
        <taxon>Dikarya</taxon>
        <taxon>Ascomycota</taxon>
        <taxon>Pezizomycotina</taxon>
        <taxon>Sordariomycetes</taxon>
        <taxon>Hypocreomycetidae</taxon>
        <taxon>Glomerellales</taxon>
        <taxon>Glomerellaceae</taxon>
        <taxon>Colletotrichum</taxon>
        <taxon>Colletotrichum spaethianum species complex</taxon>
    </lineage>
</organism>
<dbReference type="InterPro" id="IPR037056">
    <property type="entry name" value="RNase_H1_N_sf"/>
</dbReference>